<keyword evidence="11 13" id="KW-0472">Membrane</keyword>
<keyword evidence="8 13" id="KW-1133">Transmembrane helix</keyword>
<dbReference type="Pfam" id="PF08022">
    <property type="entry name" value="FAD_binding_8"/>
    <property type="match status" value="1"/>
</dbReference>
<dbReference type="Proteomes" id="UP000800041">
    <property type="component" value="Unassembled WGS sequence"/>
</dbReference>
<dbReference type="InterPro" id="IPR013130">
    <property type="entry name" value="Fe3_Rdtase_TM_dom"/>
</dbReference>
<evidence type="ECO:0000313" key="15">
    <source>
        <dbReference type="EMBL" id="KAF1981631.1"/>
    </source>
</evidence>
<name>A0A6G1GL32_9PEZI</name>
<proteinExistence type="inferred from homology"/>
<dbReference type="AlphaFoldDB" id="A0A6G1GL32"/>
<evidence type="ECO:0000256" key="12">
    <source>
        <dbReference type="ARBA" id="ARBA00048483"/>
    </source>
</evidence>
<dbReference type="EMBL" id="ML977196">
    <property type="protein sequence ID" value="KAF1981631.1"/>
    <property type="molecule type" value="Genomic_DNA"/>
</dbReference>
<comment type="similarity">
    <text evidence="2">Belongs to the ferric reductase (FRE) family.</text>
</comment>
<evidence type="ECO:0000256" key="6">
    <source>
        <dbReference type="ARBA" id="ARBA00022692"/>
    </source>
</evidence>
<dbReference type="Pfam" id="PF08030">
    <property type="entry name" value="NAD_binding_6"/>
    <property type="match status" value="1"/>
</dbReference>
<protein>
    <recommendedName>
        <fullName evidence="3">ferric-chelate reductase (NADPH)</fullName>
        <ecNumber evidence="3">1.16.1.9</ecNumber>
    </recommendedName>
</protein>
<keyword evidence="6 13" id="KW-0812">Transmembrane</keyword>
<feature type="non-terminal residue" evidence="15">
    <location>
        <position position="587"/>
    </location>
</feature>
<dbReference type="PROSITE" id="PS51384">
    <property type="entry name" value="FAD_FR"/>
    <property type="match status" value="1"/>
</dbReference>
<feature type="transmembrane region" description="Helical" evidence="13">
    <location>
        <begin position="120"/>
        <end position="138"/>
    </location>
</feature>
<evidence type="ECO:0000256" key="11">
    <source>
        <dbReference type="ARBA" id="ARBA00023136"/>
    </source>
</evidence>
<dbReference type="PANTHER" id="PTHR32361:SF23">
    <property type="entry name" value="FERRIC-CHELATE REDUCTASE"/>
    <property type="match status" value="1"/>
</dbReference>
<gene>
    <name evidence="15" type="ORF">K402DRAFT_318148</name>
</gene>
<evidence type="ECO:0000256" key="10">
    <source>
        <dbReference type="ARBA" id="ARBA00023065"/>
    </source>
</evidence>
<dbReference type="OrthoDB" id="17725at2759"/>
<dbReference type="GO" id="GO:0052851">
    <property type="term" value="F:ferric-chelate reductase (NADPH) activity"/>
    <property type="evidence" value="ECO:0007669"/>
    <property type="project" value="UniProtKB-EC"/>
</dbReference>
<evidence type="ECO:0000256" key="13">
    <source>
        <dbReference type="SAM" id="Phobius"/>
    </source>
</evidence>
<dbReference type="InterPro" id="IPR013121">
    <property type="entry name" value="Fe_red_NAD-bd_6"/>
</dbReference>
<evidence type="ECO:0000313" key="16">
    <source>
        <dbReference type="Proteomes" id="UP000800041"/>
    </source>
</evidence>
<reference evidence="15" key="1">
    <citation type="journal article" date="2020" name="Stud. Mycol.">
        <title>101 Dothideomycetes genomes: a test case for predicting lifestyles and emergence of pathogens.</title>
        <authorList>
            <person name="Haridas S."/>
            <person name="Albert R."/>
            <person name="Binder M."/>
            <person name="Bloem J."/>
            <person name="Labutti K."/>
            <person name="Salamov A."/>
            <person name="Andreopoulos B."/>
            <person name="Baker S."/>
            <person name="Barry K."/>
            <person name="Bills G."/>
            <person name="Bluhm B."/>
            <person name="Cannon C."/>
            <person name="Castanera R."/>
            <person name="Culley D."/>
            <person name="Daum C."/>
            <person name="Ezra D."/>
            <person name="Gonzalez J."/>
            <person name="Henrissat B."/>
            <person name="Kuo A."/>
            <person name="Liang C."/>
            <person name="Lipzen A."/>
            <person name="Lutzoni F."/>
            <person name="Magnuson J."/>
            <person name="Mondo S."/>
            <person name="Nolan M."/>
            <person name="Ohm R."/>
            <person name="Pangilinan J."/>
            <person name="Park H.-J."/>
            <person name="Ramirez L."/>
            <person name="Alfaro M."/>
            <person name="Sun H."/>
            <person name="Tritt A."/>
            <person name="Yoshinaga Y."/>
            <person name="Zwiers L.-H."/>
            <person name="Turgeon B."/>
            <person name="Goodwin S."/>
            <person name="Spatafora J."/>
            <person name="Crous P."/>
            <person name="Grigoriev I."/>
        </authorList>
    </citation>
    <scope>NUCLEOTIDE SEQUENCE</scope>
    <source>
        <strain evidence="15">CBS 113979</strain>
    </source>
</reference>
<evidence type="ECO:0000256" key="4">
    <source>
        <dbReference type="ARBA" id="ARBA00022448"/>
    </source>
</evidence>
<feature type="transmembrane region" description="Helical" evidence="13">
    <location>
        <begin position="16"/>
        <end position="37"/>
    </location>
</feature>
<dbReference type="SUPFAM" id="SSF52343">
    <property type="entry name" value="Ferredoxin reductase-like, C-terminal NADP-linked domain"/>
    <property type="match status" value="1"/>
</dbReference>
<feature type="transmembrane region" description="Helical" evidence="13">
    <location>
        <begin position="199"/>
        <end position="219"/>
    </location>
</feature>
<feature type="non-terminal residue" evidence="15">
    <location>
        <position position="1"/>
    </location>
</feature>
<dbReference type="EC" id="1.16.1.9" evidence="3"/>
<dbReference type="InterPro" id="IPR039261">
    <property type="entry name" value="FNR_nucleotide-bd"/>
</dbReference>
<keyword evidence="4" id="KW-0813">Transport</keyword>
<evidence type="ECO:0000256" key="2">
    <source>
        <dbReference type="ARBA" id="ARBA00006278"/>
    </source>
</evidence>
<dbReference type="SUPFAM" id="SSF63380">
    <property type="entry name" value="Riboflavin synthase domain-like"/>
    <property type="match status" value="1"/>
</dbReference>
<dbReference type="InterPro" id="IPR017927">
    <property type="entry name" value="FAD-bd_FR_type"/>
</dbReference>
<dbReference type="SFLD" id="SFLDG01168">
    <property type="entry name" value="Ferric_reductase_subgroup_(FRE"/>
    <property type="match status" value="1"/>
</dbReference>
<evidence type="ECO:0000256" key="8">
    <source>
        <dbReference type="ARBA" id="ARBA00022989"/>
    </source>
</evidence>
<dbReference type="SFLD" id="SFLDS00052">
    <property type="entry name" value="Ferric_Reductase_Domain"/>
    <property type="match status" value="1"/>
</dbReference>
<keyword evidence="5" id="KW-1003">Cell membrane</keyword>
<evidence type="ECO:0000259" key="14">
    <source>
        <dbReference type="PROSITE" id="PS51384"/>
    </source>
</evidence>
<feature type="domain" description="FAD-binding FR-type" evidence="14">
    <location>
        <begin position="282"/>
        <end position="398"/>
    </location>
</feature>
<organism evidence="15 16">
    <name type="scientific">Aulographum hederae CBS 113979</name>
    <dbReference type="NCBI Taxonomy" id="1176131"/>
    <lineage>
        <taxon>Eukaryota</taxon>
        <taxon>Fungi</taxon>
        <taxon>Dikarya</taxon>
        <taxon>Ascomycota</taxon>
        <taxon>Pezizomycotina</taxon>
        <taxon>Dothideomycetes</taxon>
        <taxon>Pleosporomycetidae</taxon>
        <taxon>Aulographales</taxon>
        <taxon>Aulographaceae</taxon>
    </lineage>
</organism>
<keyword evidence="16" id="KW-1185">Reference proteome</keyword>
<dbReference type="GO" id="GO:0005886">
    <property type="term" value="C:plasma membrane"/>
    <property type="evidence" value="ECO:0007669"/>
    <property type="project" value="UniProtKB-SubCell"/>
</dbReference>
<keyword evidence="7" id="KW-0249">Electron transport</keyword>
<feature type="transmembrane region" description="Helical" evidence="13">
    <location>
        <begin position="226"/>
        <end position="247"/>
    </location>
</feature>
<comment type="subcellular location">
    <subcellularLocation>
        <location evidence="1">Cell membrane</location>
        <topology evidence="1">Multi-pass membrane protein</topology>
    </subcellularLocation>
</comment>
<dbReference type="CDD" id="cd06186">
    <property type="entry name" value="NOX_Duox_like_FAD_NADP"/>
    <property type="match status" value="1"/>
</dbReference>
<keyword evidence="10" id="KW-0406">Ion transport</keyword>
<dbReference type="InterPro" id="IPR051410">
    <property type="entry name" value="Ferric/Cupric_Reductase"/>
</dbReference>
<keyword evidence="9" id="KW-0560">Oxidoreductase</keyword>
<dbReference type="PANTHER" id="PTHR32361">
    <property type="entry name" value="FERRIC/CUPRIC REDUCTASE TRANSMEMBRANE COMPONENT"/>
    <property type="match status" value="1"/>
</dbReference>
<evidence type="ECO:0000256" key="9">
    <source>
        <dbReference type="ARBA" id="ARBA00023002"/>
    </source>
</evidence>
<dbReference type="Pfam" id="PF01794">
    <property type="entry name" value="Ferric_reduct"/>
    <property type="match status" value="1"/>
</dbReference>
<dbReference type="GO" id="GO:0006826">
    <property type="term" value="P:iron ion transport"/>
    <property type="evidence" value="ECO:0007669"/>
    <property type="project" value="TreeGrafter"/>
</dbReference>
<accession>A0A6G1GL32</accession>
<evidence type="ECO:0000256" key="1">
    <source>
        <dbReference type="ARBA" id="ARBA00004651"/>
    </source>
</evidence>
<feature type="transmembrane region" description="Helical" evidence="13">
    <location>
        <begin position="158"/>
        <end position="179"/>
    </location>
</feature>
<sequence>SQAQISWASQFEYGWWTAWIYAIVLAAFSAIFIYHLVIDREASSNARDKPSIPDKCAAAIRWFSYRRISGRVGDYLGLPSYGVLLLVVLALAASLIMSFVQHPYYRMFRAFGSPPLGVRTGLMAASLIPLIVALSGKVNMITMMTGIGHEKLNAFHRWIGWIMFILSLIHTFPFIRQQLHEGGYQKLRTQWNTPGSLEYNGTPAVALCFGLVAFSIPPIRRFAYEFFVYTHIAMAIVFFALCFWHFGNLGDSWYYLWATIGIWLVQLLGRAFWKTSSFKISGDWFDGYPTTPTVLSGRMMRLDVFVPSGWRWHPGQHVFLRFPQLNILENHPFTISSIANGSTRTAEEKSSRSQASVMSFYVRTQNGFTRKLLAKISSEPDTKLSTIIDGPYGTVVRPIERICEGVVLVAGGGGITAVLPWLLHLSERMSEQECGTKRVRLLWMVRDESSIEWVSEEMRTAFERVQRGMLEIDVYVTGQQKSKAQGDITASDGGAKEMGAQVKSISGYEGSGSSSLQGTAFISKHFGGRPRLADLMQSIIASGRTAVIGCGPESMKIDLSNAVAIAQTKVLRGESREIFLHTETFDW</sequence>
<dbReference type="InterPro" id="IPR017938">
    <property type="entry name" value="Riboflavin_synthase-like_b-brl"/>
</dbReference>
<evidence type="ECO:0000256" key="3">
    <source>
        <dbReference type="ARBA" id="ARBA00012668"/>
    </source>
</evidence>
<dbReference type="Gene3D" id="3.40.50.80">
    <property type="entry name" value="Nucleotide-binding domain of ferredoxin-NADP reductase (FNR) module"/>
    <property type="match status" value="1"/>
</dbReference>
<dbReference type="GO" id="GO:0006879">
    <property type="term" value="P:intracellular iron ion homeostasis"/>
    <property type="evidence" value="ECO:0007669"/>
    <property type="project" value="TreeGrafter"/>
</dbReference>
<feature type="transmembrane region" description="Helical" evidence="13">
    <location>
        <begin position="75"/>
        <end position="100"/>
    </location>
</feature>
<evidence type="ECO:0000256" key="5">
    <source>
        <dbReference type="ARBA" id="ARBA00022475"/>
    </source>
</evidence>
<feature type="transmembrane region" description="Helical" evidence="13">
    <location>
        <begin position="253"/>
        <end position="273"/>
    </location>
</feature>
<dbReference type="InterPro" id="IPR013112">
    <property type="entry name" value="FAD-bd_8"/>
</dbReference>
<feature type="transmembrane region" description="Helical" evidence="13">
    <location>
        <begin position="405"/>
        <end position="423"/>
    </location>
</feature>
<dbReference type="GO" id="GO:0015677">
    <property type="term" value="P:copper ion import"/>
    <property type="evidence" value="ECO:0007669"/>
    <property type="project" value="TreeGrafter"/>
</dbReference>
<evidence type="ECO:0000256" key="7">
    <source>
        <dbReference type="ARBA" id="ARBA00022982"/>
    </source>
</evidence>
<comment type="catalytic activity">
    <reaction evidence="12">
        <text>2 a Fe(II)-siderophore + NADP(+) + H(+) = 2 a Fe(III)-siderophore + NADPH</text>
        <dbReference type="Rhea" id="RHEA:28795"/>
        <dbReference type="Rhea" id="RHEA-COMP:11342"/>
        <dbReference type="Rhea" id="RHEA-COMP:11344"/>
        <dbReference type="ChEBI" id="CHEBI:15378"/>
        <dbReference type="ChEBI" id="CHEBI:29033"/>
        <dbReference type="ChEBI" id="CHEBI:29034"/>
        <dbReference type="ChEBI" id="CHEBI:57783"/>
        <dbReference type="ChEBI" id="CHEBI:58349"/>
        <dbReference type="EC" id="1.16.1.9"/>
    </reaction>
</comment>